<organism evidence="1 2">
    <name type="scientific">Agrocybe chaxingu</name>
    <dbReference type="NCBI Taxonomy" id="84603"/>
    <lineage>
        <taxon>Eukaryota</taxon>
        <taxon>Fungi</taxon>
        <taxon>Dikarya</taxon>
        <taxon>Basidiomycota</taxon>
        <taxon>Agaricomycotina</taxon>
        <taxon>Agaricomycetes</taxon>
        <taxon>Agaricomycetidae</taxon>
        <taxon>Agaricales</taxon>
        <taxon>Agaricineae</taxon>
        <taxon>Strophariaceae</taxon>
        <taxon>Agrocybe</taxon>
    </lineage>
</organism>
<dbReference type="AlphaFoldDB" id="A0A9W8MSD7"/>
<dbReference type="EMBL" id="JANKHO010000740">
    <property type="protein sequence ID" value="KAJ3506667.1"/>
    <property type="molecule type" value="Genomic_DNA"/>
</dbReference>
<dbReference type="OrthoDB" id="76105at2759"/>
<comment type="caution">
    <text evidence="1">The sequence shown here is derived from an EMBL/GenBank/DDBJ whole genome shotgun (WGS) entry which is preliminary data.</text>
</comment>
<protein>
    <submittedName>
        <fullName evidence="1">Uncharacterized protein</fullName>
    </submittedName>
</protein>
<evidence type="ECO:0000313" key="1">
    <source>
        <dbReference type="EMBL" id="KAJ3506667.1"/>
    </source>
</evidence>
<dbReference type="PANTHER" id="PTHR12416">
    <property type="entry name" value="RRNA-PROCESSING PROTEIN UTP23 HOMOLOG"/>
    <property type="match status" value="1"/>
</dbReference>
<proteinExistence type="predicted"/>
<keyword evidence="2" id="KW-1185">Reference proteome</keyword>
<evidence type="ECO:0000313" key="2">
    <source>
        <dbReference type="Proteomes" id="UP001148786"/>
    </source>
</evidence>
<accession>A0A9W8MSD7</accession>
<sequence length="121" mass="13775">MGKAKKTRKFAAVKRMLNPKDIRLKENQLKQKKKEEEAKEKAVRRVPQMASSLFLAHNTALVPPYRVLIDTNFINFSLQNKLELIAGMMDCLYAKCTSPFQPVPQSVQQSISLSRLLSILS</sequence>
<gene>
    <name evidence="1" type="ORF">NLJ89_g6743</name>
</gene>
<dbReference type="Proteomes" id="UP001148786">
    <property type="component" value="Unassembled WGS sequence"/>
</dbReference>
<name>A0A9W8MSD7_9AGAR</name>
<dbReference type="Gene3D" id="3.40.50.1010">
    <property type="entry name" value="5'-nuclease"/>
    <property type="match status" value="1"/>
</dbReference>
<reference evidence="1" key="1">
    <citation type="submission" date="2022-07" db="EMBL/GenBank/DDBJ databases">
        <title>Genome Sequence of Agrocybe chaxingu.</title>
        <authorList>
            <person name="Buettner E."/>
        </authorList>
    </citation>
    <scope>NUCLEOTIDE SEQUENCE</scope>
    <source>
        <strain evidence="1">MP-N11</strain>
    </source>
</reference>